<keyword evidence="2" id="KW-0812">Transmembrane</keyword>
<keyword evidence="2" id="KW-1133">Transmembrane helix</keyword>
<feature type="transmembrane region" description="Helical" evidence="2">
    <location>
        <begin position="176"/>
        <end position="197"/>
    </location>
</feature>
<feature type="transmembrane region" description="Helical" evidence="2">
    <location>
        <begin position="391"/>
        <end position="412"/>
    </location>
</feature>
<dbReference type="Proteomes" id="UP000238348">
    <property type="component" value="Chromosome"/>
</dbReference>
<feature type="transmembrane region" description="Helical" evidence="2">
    <location>
        <begin position="111"/>
        <end position="133"/>
    </location>
</feature>
<protein>
    <recommendedName>
        <fullName evidence="5">Glycosyltransferase RgtA/B/C/D-like domain-containing protein</fullName>
    </recommendedName>
</protein>
<keyword evidence="2" id="KW-0472">Membrane</keyword>
<gene>
    <name evidence="3" type="ORF">SOCE26_010190</name>
</gene>
<reference evidence="3 4" key="1">
    <citation type="submission" date="2015-09" db="EMBL/GenBank/DDBJ databases">
        <title>Sorangium comparison.</title>
        <authorList>
            <person name="Zaburannyi N."/>
            <person name="Bunk B."/>
            <person name="Overmann J."/>
            <person name="Mueller R."/>
        </authorList>
    </citation>
    <scope>NUCLEOTIDE SEQUENCE [LARGE SCALE GENOMIC DNA]</scope>
    <source>
        <strain evidence="3 4">So ce26</strain>
    </source>
</reference>
<feature type="transmembrane region" description="Helical" evidence="2">
    <location>
        <begin position="145"/>
        <end position="164"/>
    </location>
</feature>
<organism evidence="3 4">
    <name type="scientific">Sorangium cellulosum</name>
    <name type="common">Polyangium cellulosum</name>
    <dbReference type="NCBI Taxonomy" id="56"/>
    <lineage>
        <taxon>Bacteria</taxon>
        <taxon>Pseudomonadati</taxon>
        <taxon>Myxococcota</taxon>
        <taxon>Polyangia</taxon>
        <taxon>Polyangiales</taxon>
        <taxon>Polyangiaceae</taxon>
        <taxon>Sorangium</taxon>
    </lineage>
</organism>
<evidence type="ECO:0000313" key="4">
    <source>
        <dbReference type="Proteomes" id="UP000238348"/>
    </source>
</evidence>
<feature type="transmembrane region" description="Helical" evidence="2">
    <location>
        <begin position="323"/>
        <end position="346"/>
    </location>
</feature>
<name>A0A2L0EJZ5_SORCE</name>
<evidence type="ECO:0000256" key="2">
    <source>
        <dbReference type="SAM" id="Phobius"/>
    </source>
</evidence>
<sequence length="790" mass="82276">MAEGDHGAVDPASQPGAAASPAPQPGAAASPAPDPDAAGTRSGAAAPSWNFPPLLRTLAARARPYVPALAASGVLGALCTRAVLADAGHPALPLDDAFIHMQYARRLAEGGFFSFVAGEGYSTGATSLLWPVLLAPFYALGLRDLSLVYAVWALGLVFHAALAVETARLARPLAGPAAAAGAGAMCVACAAFAWFAWSGMETVAFAWILTRTARLAAALCEPAAPEPARDHAAVPPDHAAALPHAASTSPDGAPPASARQASSAPASTYAATARALALSGLLAPLLRPEGALASLIAALALATAPRPAPAPFPAPPLPRTGRLLALVPLLGPLVVPALNLLLAGHATSSTTAVKWLIGNPNYDTRALRAAVLENLQLLVADVLNGGRWTAVFLPEGSGAVIALGAVALVVAAHRRGRPAHAAVVIALALGVLLPCTYLSFLWNRVRYVWPFAPAWIVMAACLAREIGDLAQRLQRSLHYVAPLVAGAFAGALAARLPWAIGDLANSARAIDRQQVWLGRWAAEHLPEDARIGVNDTGALAYFSGRRTFDVVGLTTEGEARYWVAGPGSRFEHYEKLPPDRRPTHFIVYPHWMACPPVLGRELVDATVEDQAILGGTTMVAYEARWELLGSGALPVHTAPGERILDELDVSDLESESAHDYRPGPLADQHNHVVALPAPESSAPGELDPARPEIADGGRFYRTADRFLTRAAGAAGVAEARLVLRVAAEGGAELAVSVAGQEVGTVEVPAGTWVERDLPLPAARLSGPTPIEITLRRGSGFHAFHYWITGR</sequence>
<evidence type="ECO:0008006" key="5">
    <source>
        <dbReference type="Google" id="ProtNLM"/>
    </source>
</evidence>
<feature type="compositionally biased region" description="Low complexity" evidence="1">
    <location>
        <begin position="10"/>
        <end position="39"/>
    </location>
</feature>
<proteinExistence type="predicted"/>
<dbReference type="RefSeq" id="WP_234023396.1">
    <property type="nucleotide sequence ID" value="NZ_CP012673.1"/>
</dbReference>
<feature type="region of interest" description="Disordered" evidence="1">
    <location>
        <begin position="241"/>
        <end position="261"/>
    </location>
</feature>
<accession>A0A2L0EJZ5</accession>
<feature type="transmembrane region" description="Helical" evidence="2">
    <location>
        <begin position="479"/>
        <end position="498"/>
    </location>
</feature>
<dbReference type="AlphaFoldDB" id="A0A2L0EJZ5"/>
<evidence type="ECO:0000256" key="1">
    <source>
        <dbReference type="SAM" id="MobiDB-lite"/>
    </source>
</evidence>
<evidence type="ECO:0000313" key="3">
    <source>
        <dbReference type="EMBL" id="AUX39625.1"/>
    </source>
</evidence>
<dbReference type="EMBL" id="CP012673">
    <property type="protein sequence ID" value="AUX39625.1"/>
    <property type="molecule type" value="Genomic_DNA"/>
</dbReference>
<feature type="transmembrane region" description="Helical" evidence="2">
    <location>
        <begin position="419"/>
        <end position="441"/>
    </location>
</feature>
<feature type="transmembrane region" description="Helical" evidence="2">
    <location>
        <begin position="447"/>
        <end position="467"/>
    </location>
</feature>
<feature type="region of interest" description="Disordered" evidence="1">
    <location>
        <begin position="1"/>
        <end position="45"/>
    </location>
</feature>